<organism evidence="2 4">
    <name type="scientific">Ferrovum myxofaciens</name>
    <dbReference type="NCBI Taxonomy" id="416213"/>
    <lineage>
        <taxon>Bacteria</taxon>
        <taxon>Pseudomonadati</taxon>
        <taxon>Pseudomonadota</taxon>
        <taxon>Betaproteobacteria</taxon>
        <taxon>Ferrovales</taxon>
        <taxon>Ferrovaceae</taxon>
        <taxon>Ferrovum</taxon>
    </lineage>
</organism>
<keyword evidence="1" id="KW-0472">Membrane</keyword>
<reference evidence="2 4" key="1">
    <citation type="submission" date="2016-01" db="EMBL/GenBank/DDBJ databases">
        <title>Genome sequence of the acidophilic iron oxidising Ferrovum strain Z-31.</title>
        <authorList>
            <person name="Poehlein A."/>
            <person name="Ullrich S.R."/>
            <person name="Schloemann M."/>
            <person name="Muehling M."/>
            <person name="Daniel R."/>
        </authorList>
    </citation>
    <scope>NUCLEOTIDE SEQUENCE [LARGE SCALE GENOMIC DNA]</scope>
    <source>
        <strain evidence="2 4">Z-31</strain>
    </source>
</reference>
<dbReference type="Proteomes" id="UP000075653">
    <property type="component" value="Unassembled WGS sequence"/>
</dbReference>
<dbReference type="PATRIC" id="fig|1789004.3.peg.951"/>
<accession>A0A149VZ99</accession>
<evidence type="ECO:0000313" key="4">
    <source>
        <dbReference type="Proteomes" id="UP000075653"/>
    </source>
</evidence>
<sequence length="93" mass="10230">MINEISHLVTATTSGKIDMSIEGMRSQRFSVYIFVFLMIGIAVFSGIIYSLLKGKYAPTKMRIGERLMFIAIILGVVVATGFGATQLLTGYLF</sequence>
<dbReference type="EMBL" id="CP071137">
    <property type="protein sequence ID" value="QWY76390.1"/>
    <property type="molecule type" value="Genomic_DNA"/>
</dbReference>
<reference evidence="3" key="2">
    <citation type="submission" date="2021-02" db="EMBL/GenBank/DDBJ databases">
        <title>Comparative genomics of Ferrovum myxofaciens strains, predominant extremophile bacteria forming large biofilm stalactites in acid mine ecosystems.</title>
        <authorList>
            <person name="Burkartova K."/>
            <person name="Ridl J."/>
            <person name="Pajer P."/>
            <person name="Falteisek L."/>
        </authorList>
    </citation>
    <scope>NUCLEOTIDE SEQUENCE</scope>
    <source>
        <strain evidence="3">MI1III</strain>
    </source>
</reference>
<protein>
    <submittedName>
        <fullName evidence="2">Uncharacterized protein</fullName>
    </submittedName>
</protein>
<evidence type="ECO:0000256" key="1">
    <source>
        <dbReference type="SAM" id="Phobius"/>
    </source>
</evidence>
<accession>A0A859A8T5</accession>
<dbReference type="GeneID" id="301709625"/>
<feature type="transmembrane region" description="Helical" evidence="1">
    <location>
        <begin position="67"/>
        <end position="88"/>
    </location>
</feature>
<keyword evidence="1" id="KW-0812">Transmembrane</keyword>
<gene>
    <name evidence="2" type="ORF">FEMY_09360</name>
    <name evidence="3" type="ORF">JZL65_07660</name>
</gene>
<dbReference type="AlphaFoldDB" id="A0A859A8T5"/>
<dbReference type="Proteomes" id="UP000683551">
    <property type="component" value="Chromosome"/>
</dbReference>
<dbReference type="EMBL" id="LRRD01000013">
    <property type="protein sequence ID" value="KXW58537.1"/>
    <property type="molecule type" value="Genomic_DNA"/>
</dbReference>
<feature type="transmembrane region" description="Helical" evidence="1">
    <location>
        <begin position="29"/>
        <end position="52"/>
    </location>
</feature>
<keyword evidence="4" id="KW-1185">Reference proteome</keyword>
<keyword evidence="1" id="KW-1133">Transmembrane helix</keyword>
<dbReference type="RefSeq" id="WP_035417611.1">
    <property type="nucleotide sequence ID" value="NZ_CP053675.1"/>
</dbReference>
<name>A0A859A8T5_9PROT</name>
<evidence type="ECO:0000313" key="2">
    <source>
        <dbReference type="EMBL" id="KXW58537.1"/>
    </source>
</evidence>
<proteinExistence type="predicted"/>
<dbReference type="OrthoDB" id="9182404at2"/>
<evidence type="ECO:0000313" key="3">
    <source>
        <dbReference type="EMBL" id="QWY76390.1"/>
    </source>
</evidence>